<sequence>MKRKTMVSKKQLPEIFRPFLWWAKWGDLDVEVDKEDIIVSAVNEGSLSHWRWLIGMYGKDTIRKVLENRLASEFHPESRSLAKAIFSLSGFRHARESIH</sequence>
<dbReference type="InterPro" id="IPR053830">
    <property type="entry name" value="DUF6922"/>
</dbReference>
<dbReference type="Pfam" id="PF21956">
    <property type="entry name" value="DUF6922"/>
    <property type="match status" value="1"/>
</dbReference>
<evidence type="ECO:0000313" key="2">
    <source>
        <dbReference type="EMBL" id="OGY54401.1"/>
    </source>
</evidence>
<evidence type="ECO:0000259" key="1">
    <source>
        <dbReference type="Pfam" id="PF21956"/>
    </source>
</evidence>
<comment type="caution">
    <text evidence="2">The sequence shown here is derived from an EMBL/GenBank/DDBJ whole genome shotgun (WGS) entry which is preliminary data.</text>
</comment>
<dbReference type="EMBL" id="MHIP01000033">
    <property type="protein sequence ID" value="OGY54401.1"/>
    <property type="molecule type" value="Genomic_DNA"/>
</dbReference>
<proteinExistence type="predicted"/>
<dbReference type="AlphaFoldDB" id="A0A1G1YQ05"/>
<feature type="domain" description="DUF6922" evidence="1">
    <location>
        <begin position="17"/>
        <end position="66"/>
    </location>
</feature>
<evidence type="ECO:0000313" key="3">
    <source>
        <dbReference type="Proteomes" id="UP000176512"/>
    </source>
</evidence>
<dbReference type="Proteomes" id="UP000176512">
    <property type="component" value="Unassembled WGS sequence"/>
</dbReference>
<organism evidence="2 3">
    <name type="scientific">Candidatus Buchananbacteria bacterium RIFCSPLOWO2_01_FULL_46_12</name>
    <dbReference type="NCBI Taxonomy" id="1797546"/>
    <lineage>
        <taxon>Bacteria</taxon>
        <taxon>Candidatus Buchananiibacteriota</taxon>
    </lineage>
</organism>
<reference evidence="2 3" key="1">
    <citation type="journal article" date="2016" name="Nat. Commun.">
        <title>Thousands of microbial genomes shed light on interconnected biogeochemical processes in an aquifer system.</title>
        <authorList>
            <person name="Anantharaman K."/>
            <person name="Brown C.T."/>
            <person name="Hug L.A."/>
            <person name="Sharon I."/>
            <person name="Castelle C.J."/>
            <person name="Probst A.J."/>
            <person name="Thomas B.C."/>
            <person name="Singh A."/>
            <person name="Wilkins M.J."/>
            <person name="Karaoz U."/>
            <person name="Brodie E.L."/>
            <person name="Williams K.H."/>
            <person name="Hubbard S.S."/>
            <person name="Banfield J.F."/>
        </authorList>
    </citation>
    <scope>NUCLEOTIDE SEQUENCE [LARGE SCALE GENOMIC DNA]</scope>
</reference>
<accession>A0A1G1YQ05</accession>
<gene>
    <name evidence="2" type="ORF">A3A24_01195</name>
</gene>
<name>A0A1G1YQ05_9BACT</name>
<protein>
    <recommendedName>
        <fullName evidence="1">DUF6922 domain-containing protein</fullName>
    </recommendedName>
</protein>